<feature type="active site" description="GMP-histidine intermediate" evidence="8">
    <location>
        <position position="327"/>
    </location>
</feature>
<dbReference type="InterPro" id="IPR001233">
    <property type="entry name" value="RtcB"/>
</dbReference>
<comment type="cofactor">
    <cofactor evidence="10 11">
        <name>Mn(2+)</name>
        <dbReference type="ChEBI" id="CHEBI:29035"/>
    </cofactor>
    <text evidence="10 11">Binds 2 manganese ions per subunit.</text>
</comment>
<dbReference type="RefSeq" id="WP_161073624.1">
    <property type="nucleotide sequence ID" value="NZ_WWCU01000022.1"/>
</dbReference>
<keyword evidence="5 9" id="KW-0342">GTP-binding</keyword>
<dbReference type="GO" id="GO:0006396">
    <property type="term" value="P:RNA processing"/>
    <property type="evidence" value="ECO:0007669"/>
    <property type="project" value="InterPro"/>
</dbReference>
<dbReference type="AlphaFoldDB" id="A0A7X4HDS0"/>
<dbReference type="Proteomes" id="UP000450676">
    <property type="component" value="Unassembled WGS sequence"/>
</dbReference>
<comment type="caution">
    <text evidence="12">The sequence shown here is derived from an EMBL/GenBank/DDBJ whole genome shotgun (WGS) entry which is preliminary data.</text>
</comment>
<reference evidence="12 13" key="1">
    <citation type="submission" date="2019-12" db="EMBL/GenBank/DDBJ databases">
        <title>Novel species isolated from a subtropical stream in China.</title>
        <authorList>
            <person name="Lu H."/>
        </authorList>
    </citation>
    <scope>NUCLEOTIDE SEQUENCE [LARGE SCALE GENOMIC DNA]</scope>
    <source>
        <strain evidence="12 13">FT127W</strain>
    </source>
</reference>
<proteinExistence type="inferred from homology"/>
<protein>
    <recommendedName>
        <fullName evidence="11">tRNA-splicing ligase RtcB</fullName>
        <ecNumber evidence="11">6.5.1.-</ecNumber>
    </recommendedName>
</protein>
<comment type="catalytic activity">
    <reaction evidence="7">
        <text>a 3'-end 3'-phospho-ribonucleotide-RNA + a 5'-end dephospho-ribonucleoside-RNA + GTP = a ribonucleotidyl-ribonucleotide-RNA + GMP + diphosphate</text>
        <dbReference type="Rhea" id="RHEA:68076"/>
        <dbReference type="Rhea" id="RHEA-COMP:10463"/>
        <dbReference type="Rhea" id="RHEA-COMP:13936"/>
        <dbReference type="Rhea" id="RHEA-COMP:17355"/>
        <dbReference type="ChEBI" id="CHEBI:33019"/>
        <dbReference type="ChEBI" id="CHEBI:37565"/>
        <dbReference type="ChEBI" id="CHEBI:58115"/>
        <dbReference type="ChEBI" id="CHEBI:83062"/>
        <dbReference type="ChEBI" id="CHEBI:138284"/>
        <dbReference type="ChEBI" id="CHEBI:173118"/>
        <dbReference type="EC" id="6.5.1.8"/>
    </reaction>
</comment>
<feature type="binding site" evidence="9">
    <location>
        <begin position="167"/>
        <end position="171"/>
    </location>
    <ligand>
        <name>GMP</name>
        <dbReference type="ChEBI" id="CHEBI:58115"/>
    </ligand>
</feature>
<dbReference type="PANTHER" id="PTHR11118">
    <property type="entry name" value="RNA-SPLICING LIGASE RTCB HOMOLOG"/>
    <property type="match status" value="1"/>
</dbReference>
<evidence type="ECO:0000256" key="8">
    <source>
        <dbReference type="PIRSR" id="PIRSR601233-1"/>
    </source>
</evidence>
<dbReference type="EMBL" id="WWCU01000022">
    <property type="protein sequence ID" value="MYN09315.1"/>
    <property type="molecule type" value="Genomic_DNA"/>
</dbReference>
<evidence type="ECO:0000256" key="5">
    <source>
        <dbReference type="ARBA" id="ARBA00023134"/>
    </source>
</evidence>
<keyword evidence="1 11" id="KW-0436">Ligase</keyword>
<keyword evidence="3 9" id="KW-0547">Nucleotide-binding</keyword>
<feature type="binding site" evidence="9">
    <location>
        <position position="405"/>
    </location>
    <ligand>
        <name>GMP</name>
        <dbReference type="ChEBI" id="CHEBI:58115"/>
    </ligand>
</feature>
<keyword evidence="4" id="KW-0692">RNA repair</keyword>
<dbReference type="InterPro" id="IPR036025">
    <property type="entry name" value="RtcB-like_sf"/>
</dbReference>
<feature type="binding site" evidence="9">
    <location>
        <position position="308"/>
    </location>
    <ligand>
        <name>GMP</name>
        <dbReference type="ChEBI" id="CHEBI:58115"/>
    </ligand>
</feature>
<feature type="binding site" evidence="10">
    <location>
        <position position="74"/>
    </location>
    <ligand>
        <name>Mn(2+)</name>
        <dbReference type="ChEBI" id="CHEBI:29035"/>
        <label>1</label>
    </ligand>
</feature>
<dbReference type="GO" id="GO:0005525">
    <property type="term" value="F:GTP binding"/>
    <property type="evidence" value="ECO:0007669"/>
    <property type="project" value="UniProtKB-KW"/>
</dbReference>
<dbReference type="SUPFAM" id="SSF103365">
    <property type="entry name" value="Hypothetical protein PH1602"/>
    <property type="match status" value="1"/>
</dbReference>
<evidence type="ECO:0000256" key="9">
    <source>
        <dbReference type="PIRSR" id="PIRSR601233-2"/>
    </source>
</evidence>
<evidence type="ECO:0000256" key="2">
    <source>
        <dbReference type="ARBA" id="ARBA00022723"/>
    </source>
</evidence>
<dbReference type="Gene3D" id="3.90.1860.10">
    <property type="entry name" value="tRNA-splicing ligase RtcB"/>
    <property type="match status" value="1"/>
</dbReference>
<dbReference type="GO" id="GO:0003972">
    <property type="term" value="F:RNA ligase (ATP) activity"/>
    <property type="evidence" value="ECO:0007669"/>
    <property type="project" value="TreeGrafter"/>
</dbReference>
<evidence type="ECO:0000313" key="12">
    <source>
        <dbReference type="EMBL" id="MYN09315.1"/>
    </source>
</evidence>
<dbReference type="NCBIfam" id="TIGR03073">
    <property type="entry name" value="release_rtcB"/>
    <property type="match status" value="1"/>
</dbReference>
<accession>A0A7X4HDS0</accession>
<gene>
    <name evidence="11" type="primary">rtcB</name>
    <name evidence="12" type="ORF">GTP77_18495</name>
</gene>
<comment type="similarity">
    <text evidence="11">Belongs to the RtcB family.</text>
</comment>
<feature type="binding site" evidence="10">
    <location>
        <position position="199"/>
    </location>
    <ligand>
        <name>Mn(2+)</name>
        <dbReference type="ChEBI" id="CHEBI:29035"/>
        <label>2</label>
    </ligand>
</feature>
<evidence type="ECO:0000256" key="6">
    <source>
        <dbReference type="ARBA" id="ARBA00023211"/>
    </source>
</evidence>
<dbReference type="InterPro" id="IPR017510">
    <property type="entry name" value="RtcB2"/>
</dbReference>
<keyword evidence="2 10" id="KW-0479">Metal-binding</keyword>
<dbReference type="GO" id="GO:0170057">
    <property type="term" value="F:RNA ligase (GTP) activity"/>
    <property type="evidence" value="ECO:0007669"/>
    <property type="project" value="UniProtKB-EC"/>
</dbReference>
<evidence type="ECO:0000256" key="4">
    <source>
        <dbReference type="ARBA" id="ARBA00022800"/>
    </source>
</evidence>
<sequence>MGKFIRNVSDRASVVASDDLWLEGAALQQLQTTSLLAGMRRVVGLPDLHPARGYPVGASFFSVGRFYPALCGGDIGCGVSLWQTGLLAGKVKLDKLDKQIGNLDVPPDEAELSRLAELQRALDQGGDGGGAHADGLEGALASLERELAAAGLDAGSMHALGTIGLGNHFVELQSVSAVLQPELFDGAGLQAKRLQLMVHSGSRGLGQIVLRRHVDLHGHAGLEDCTPAARDYLRQHDAALSYAHLNRRLIALRMLLRLRSEGAMVLDVDHNLVTPAVIDGEAGWLHRKGANPSDRGMVMLPGSRGDYSYLLQPLPAQDSVSLQSLAHGAGRKWIRGDCKERLQRKATPAQLARTTFGGRVICEDKALIYEEAPQAYKDVGSVLDSMLGAGLVEAVARFQPLLTYKTRGECC</sequence>
<dbReference type="PANTHER" id="PTHR11118:SF1">
    <property type="entry name" value="RNA-SPLICING LIGASE RTCB HOMOLOG"/>
    <property type="match status" value="1"/>
</dbReference>
<evidence type="ECO:0000313" key="13">
    <source>
        <dbReference type="Proteomes" id="UP000450676"/>
    </source>
</evidence>
<evidence type="ECO:0000256" key="1">
    <source>
        <dbReference type="ARBA" id="ARBA00022598"/>
    </source>
</evidence>
<keyword evidence="13" id="KW-1185">Reference proteome</keyword>
<dbReference type="GO" id="GO:0046872">
    <property type="term" value="F:metal ion binding"/>
    <property type="evidence" value="ECO:0007669"/>
    <property type="project" value="UniProtKB-UniRule"/>
</dbReference>
<comment type="subunit">
    <text evidence="11">Monomer.</text>
</comment>
<feature type="binding site" evidence="10">
    <location>
        <position position="270"/>
    </location>
    <ligand>
        <name>Mn(2+)</name>
        <dbReference type="ChEBI" id="CHEBI:29035"/>
        <label>2</label>
    </ligand>
</feature>
<feature type="binding site" evidence="10">
    <location>
        <position position="168"/>
    </location>
    <ligand>
        <name>Mn(2+)</name>
        <dbReference type="ChEBI" id="CHEBI:29035"/>
        <label>1</label>
    </ligand>
</feature>
<organism evidence="12 13">
    <name type="scientific">Pseudoduganella aquatica</name>
    <dbReference type="NCBI Taxonomy" id="2660641"/>
    <lineage>
        <taxon>Bacteria</taxon>
        <taxon>Pseudomonadati</taxon>
        <taxon>Pseudomonadota</taxon>
        <taxon>Betaproteobacteria</taxon>
        <taxon>Burkholderiales</taxon>
        <taxon>Oxalobacteraceae</taxon>
        <taxon>Telluria group</taxon>
        <taxon>Pseudoduganella</taxon>
    </lineage>
</organism>
<dbReference type="Pfam" id="PF01139">
    <property type="entry name" value="RtcB"/>
    <property type="match status" value="1"/>
</dbReference>
<evidence type="ECO:0000256" key="3">
    <source>
        <dbReference type="ARBA" id="ARBA00022741"/>
    </source>
</evidence>
<dbReference type="GO" id="GO:0042245">
    <property type="term" value="P:RNA repair"/>
    <property type="evidence" value="ECO:0007669"/>
    <property type="project" value="UniProtKB-KW"/>
</dbReference>
<dbReference type="EC" id="6.5.1.-" evidence="11"/>
<feature type="binding site" evidence="9">
    <location>
        <begin position="327"/>
        <end position="330"/>
    </location>
    <ligand>
        <name>GMP</name>
        <dbReference type="ChEBI" id="CHEBI:58115"/>
    </ligand>
</feature>
<evidence type="ECO:0000256" key="11">
    <source>
        <dbReference type="RuleBase" id="RU371113"/>
    </source>
</evidence>
<evidence type="ECO:0000256" key="10">
    <source>
        <dbReference type="PIRSR" id="PIRSR601233-3"/>
    </source>
</evidence>
<feature type="binding site" evidence="9">
    <location>
        <begin position="270"/>
        <end position="271"/>
    </location>
    <ligand>
        <name>GMP</name>
        <dbReference type="ChEBI" id="CHEBI:58115"/>
    </ligand>
</feature>
<name>A0A7X4HDS0_9BURK</name>
<keyword evidence="6 10" id="KW-0464">Manganese</keyword>
<evidence type="ECO:0000256" key="7">
    <source>
        <dbReference type="ARBA" id="ARBA00047746"/>
    </source>
</evidence>